<dbReference type="Gene3D" id="3.40.640.10">
    <property type="entry name" value="Type I PLP-dependent aspartate aminotransferase-like (Major domain)"/>
    <property type="match status" value="1"/>
</dbReference>
<accession>A0A5C4S9Z9</accession>
<dbReference type="OrthoDB" id="9807157at2"/>
<comment type="cofactor">
    <cofactor evidence="1">
        <name>pyridoxal 5'-phosphate</name>
        <dbReference type="ChEBI" id="CHEBI:597326"/>
    </cofactor>
</comment>
<dbReference type="GO" id="GO:0008710">
    <property type="term" value="F:8-amino-7-oxononanoate synthase activity"/>
    <property type="evidence" value="ECO:0007669"/>
    <property type="project" value="TreeGrafter"/>
</dbReference>
<dbReference type="AlphaFoldDB" id="A0A5C4S9Z9"/>
<protein>
    <submittedName>
        <fullName evidence="5">8-amino-7-oxononanoate synthase</fullName>
    </submittedName>
</protein>
<feature type="domain" description="Aminotransferase class I/classII large" evidence="4">
    <location>
        <begin position="53"/>
        <end position="399"/>
    </location>
</feature>
<dbReference type="GO" id="GO:0009102">
    <property type="term" value="P:biotin biosynthetic process"/>
    <property type="evidence" value="ECO:0007669"/>
    <property type="project" value="TreeGrafter"/>
</dbReference>
<proteinExistence type="predicted"/>
<gene>
    <name evidence="5" type="ORF">FGF66_04130</name>
</gene>
<evidence type="ECO:0000256" key="1">
    <source>
        <dbReference type="ARBA" id="ARBA00001933"/>
    </source>
</evidence>
<name>A0A5C4S9Z9_CHLTI</name>
<keyword evidence="2" id="KW-0808">Transferase</keyword>
<comment type="caution">
    <text evidence="5">The sequence shown here is derived from an EMBL/GenBank/DDBJ whole genome shotgun (WGS) entry which is preliminary data.</text>
</comment>
<organism evidence="5 6">
    <name type="scientific">Chlorobaculum thiosulfatiphilum</name>
    <name type="common">Chlorobium limicola f.sp. thiosulfatophilum</name>
    <dbReference type="NCBI Taxonomy" id="115852"/>
    <lineage>
        <taxon>Bacteria</taxon>
        <taxon>Pseudomonadati</taxon>
        <taxon>Chlorobiota</taxon>
        <taxon>Chlorobiia</taxon>
        <taxon>Chlorobiales</taxon>
        <taxon>Chlorobiaceae</taxon>
        <taxon>Chlorobaculum</taxon>
    </lineage>
</organism>
<dbReference type="InterPro" id="IPR015421">
    <property type="entry name" value="PyrdxlP-dep_Trfase_major"/>
</dbReference>
<dbReference type="PANTHER" id="PTHR13693">
    <property type="entry name" value="CLASS II AMINOTRANSFERASE/8-AMINO-7-OXONONANOATE SYNTHASE"/>
    <property type="match status" value="1"/>
</dbReference>
<dbReference type="PANTHER" id="PTHR13693:SF100">
    <property type="entry name" value="8-AMINO-7-OXONONANOATE SYNTHASE"/>
    <property type="match status" value="1"/>
</dbReference>
<evidence type="ECO:0000256" key="3">
    <source>
        <dbReference type="ARBA" id="ARBA00022898"/>
    </source>
</evidence>
<sequence length="406" mass="44433">MSGVTTAASSRVELPIESHIAAELERLKAKQRFRSIPATGERSGRFITVGERQLLNLSSNDYLGLGADRELFGSFIAGIQDDRFDDGRYAMTSSSSRLLTGHHPVCDELEAALAAAYGSESALVFNSGYHANTGILPALATRHDLILSDKLNHASIIDGLRIADAEFLRFRHADCDHLEEQLAAAGNRYRQIFIVTESVFSMDGDLADLRRLVDLKRRYGAVLIVDEAHGAGVFGKRGLGLCEAAEVIPEIDIIVGTFGKSLASTGAYAVMRGLFREYLVNTMRTLIFTTALPPMALAWSLATFTKQLEMERERDHLLRLAATLRERLREAGFDAPGESHIVPVVLGEDRRAVAMAESLREAGFHALPVRPPTVPENSARLRFSLRADLTVEDIAALAETMKRGAS</sequence>
<evidence type="ECO:0000313" key="5">
    <source>
        <dbReference type="EMBL" id="TNJ39551.1"/>
    </source>
</evidence>
<keyword evidence="6" id="KW-1185">Reference proteome</keyword>
<evidence type="ECO:0000313" key="6">
    <source>
        <dbReference type="Proteomes" id="UP000308271"/>
    </source>
</evidence>
<reference evidence="5 6" key="1">
    <citation type="submission" date="2019-05" db="EMBL/GenBank/DDBJ databases">
        <title>Draft Whole-Genome sequence of the green sulfur bacterium Chlorobaculum thiosulfatiphilum DSM 249.</title>
        <authorList>
            <person name="Meyer T.E."/>
            <person name="Kyndt J.A."/>
        </authorList>
    </citation>
    <scope>NUCLEOTIDE SEQUENCE [LARGE SCALE GENOMIC DNA]</scope>
    <source>
        <strain evidence="5 6">DSM 249</strain>
    </source>
</reference>
<dbReference type="InterPro" id="IPR015424">
    <property type="entry name" value="PyrdxlP-dep_Trfase"/>
</dbReference>
<dbReference type="RefSeq" id="WP_139456430.1">
    <property type="nucleotide sequence ID" value="NZ_VDCH01000005.1"/>
</dbReference>
<dbReference type="InterPro" id="IPR050087">
    <property type="entry name" value="AON_synthase_class-II"/>
</dbReference>
<evidence type="ECO:0000256" key="2">
    <source>
        <dbReference type="ARBA" id="ARBA00022679"/>
    </source>
</evidence>
<dbReference type="EMBL" id="VDCH01000005">
    <property type="protein sequence ID" value="TNJ39551.1"/>
    <property type="molecule type" value="Genomic_DNA"/>
</dbReference>
<dbReference type="SUPFAM" id="SSF53383">
    <property type="entry name" value="PLP-dependent transferases"/>
    <property type="match status" value="1"/>
</dbReference>
<dbReference type="CDD" id="cd06454">
    <property type="entry name" value="KBL_like"/>
    <property type="match status" value="1"/>
</dbReference>
<dbReference type="InterPro" id="IPR015422">
    <property type="entry name" value="PyrdxlP-dep_Trfase_small"/>
</dbReference>
<dbReference type="GO" id="GO:0030170">
    <property type="term" value="F:pyridoxal phosphate binding"/>
    <property type="evidence" value="ECO:0007669"/>
    <property type="project" value="InterPro"/>
</dbReference>
<dbReference type="Proteomes" id="UP000308271">
    <property type="component" value="Unassembled WGS sequence"/>
</dbReference>
<dbReference type="InterPro" id="IPR004839">
    <property type="entry name" value="Aminotransferase_I/II_large"/>
</dbReference>
<keyword evidence="3" id="KW-0663">Pyridoxal phosphate</keyword>
<dbReference type="Gene3D" id="3.90.1150.10">
    <property type="entry name" value="Aspartate Aminotransferase, domain 1"/>
    <property type="match status" value="1"/>
</dbReference>
<evidence type="ECO:0000259" key="4">
    <source>
        <dbReference type="Pfam" id="PF00155"/>
    </source>
</evidence>
<dbReference type="Pfam" id="PF00155">
    <property type="entry name" value="Aminotran_1_2"/>
    <property type="match status" value="1"/>
</dbReference>